<keyword evidence="1" id="KW-0812">Transmembrane</keyword>
<feature type="transmembrane region" description="Helical" evidence="1">
    <location>
        <begin position="83"/>
        <end position="104"/>
    </location>
</feature>
<name>A0A8T9BSE1_9HELO</name>
<feature type="non-terminal residue" evidence="2">
    <location>
        <position position="487"/>
    </location>
</feature>
<evidence type="ECO:0000313" key="3">
    <source>
        <dbReference type="Proteomes" id="UP000469558"/>
    </source>
</evidence>
<sequence length="487" mass="52257">LALAAVVLNKKPASPWGKTLERAVSLSPTIFPIAFAAITGRFFRIVGLFLAQRGARLGTLERLIGSQSLFAALERQFRLRGSYILGLSIILTWALSPLGGQSALRLLNTKPRFSTTNTTINYLPIEASYQTYLSTESGLQSNWPLFSSLYMTALTTARPLNDSTEDLFGNVRIPGLDVAGLNGNWATIDYSSQVDYTSLLGIAITGLPETGNATFSIRSRYFEIACSDLTYLTSTFNFFPGTGNATSGSGLSFAIEPVFRGDTPQLNFTLTSLSSAALTAGTSASCSLQSRDVESQIACSERQCRVNALRLSPVPASTWWKSEPNGPGNALTYLPYATVGSVHHGSVMGSSLTEQFLSSPSSDFQPNKFVNLSLTPIRDFEKRLEVVFNTFWQSTYWTDALAGNTSAGLHAGQWNSTTADTSQVHGLEYIPSGIFATLLVLISLFLLAEAVLGAVLIRLTIAPDILGYVASCARDSVFFEGAGGGSG</sequence>
<dbReference type="EMBL" id="QGMK01002566">
    <property type="protein sequence ID" value="TVY57578.1"/>
    <property type="molecule type" value="Genomic_DNA"/>
</dbReference>
<keyword evidence="1" id="KW-1133">Transmembrane helix</keyword>
<keyword evidence="1" id="KW-0472">Membrane</keyword>
<feature type="non-terminal residue" evidence="2">
    <location>
        <position position="1"/>
    </location>
</feature>
<dbReference type="AlphaFoldDB" id="A0A8T9BSE1"/>
<dbReference type="OrthoDB" id="3692311at2759"/>
<feature type="transmembrane region" description="Helical" evidence="1">
    <location>
        <begin position="30"/>
        <end position="51"/>
    </location>
</feature>
<evidence type="ECO:0000313" key="2">
    <source>
        <dbReference type="EMBL" id="TVY57578.1"/>
    </source>
</evidence>
<comment type="caution">
    <text evidence="2">The sequence shown here is derived from an EMBL/GenBank/DDBJ whole genome shotgun (WGS) entry which is preliminary data.</text>
</comment>
<organism evidence="2 3">
    <name type="scientific">Lachnellula suecica</name>
    <dbReference type="NCBI Taxonomy" id="602035"/>
    <lineage>
        <taxon>Eukaryota</taxon>
        <taxon>Fungi</taxon>
        <taxon>Dikarya</taxon>
        <taxon>Ascomycota</taxon>
        <taxon>Pezizomycotina</taxon>
        <taxon>Leotiomycetes</taxon>
        <taxon>Helotiales</taxon>
        <taxon>Lachnaceae</taxon>
        <taxon>Lachnellula</taxon>
    </lineage>
</organism>
<proteinExistence type="predicted"/>
<reference evidence="2 3" key="1">
    <citation type="submission" date="2018-05" db="EMBL/GenBank/DDBJ databases">
        <title>Genome sequencing and assembly of the regulated plant pathogen Lachnellula willkommii and related sister species for the development of diagnostic species identification markers.</title>
        <authorList>
            <person name="Giroux E."/>
            <person name="Bilodeau G."/>
        </authorList>
    </citation>
    <scope>NUCLEOTIDE SEQUENCE [LARGE SCALE GENOMIC DNA]</scope>
    <source>
        <strain evidence="2 3">CBS 268.59</strain>
    </source>
</reference>
<protein>
    <submittedName>
        <fullName evidence="2">Uncharacterized protein</fullName>
    </submittedName>
</protein>
<keyword evidence="3" id="KW-1185">Reference proteome</keyword>
<gene>
    <name evidence="2" type="ORF">LSUE1_G010265</name>
</gene>
<evidence type="ECO:0000256" key="1">
    <source>
        <dbReference type="SAM" id="Phobius"/>
    </source>
</evidence>
<feature type="transmembrane region" description="Helical" evidence="1">
    <location>
        <begin position="434"/>
        <end position="457"/>
    </location>
</feature>
<dbReference type="Proteomes" id="UP000469558">
    <property type="component" value="Unassembled WGS sequence"/>
</dbReference>
<accession>A0A8T9BSE1</accession>